<gene>
    <name evidence="2" type="ORF">DM43_3467</name>
</gene>
<dbReference type="EMBL" id="JPGD01000005">
    <property type="protein sequence ID" value="KGB99347.1"/>
    <property type="molecule type" value="Genomic_DNA"/>
</dbReference>
<evidence type="ECO:0000313" key="2">
    <source>
        <dbReference type="EMBL" id="KGB99347.1"/>
    </source>
</evidence>
<keyword evidence="1" id="KW-0812">Transmembrane</keyword>
<feature type="transmembrane region" description="Helical" evidence="1">
    <location>
        <begin position="40"/>
        <end position="59"/>
    </location>
</feature>
<reference evidence="2 3" key="1">
    <citation type="submission" date="2014-06" db="EMBL/GenBank/DDBJ databases">
        <authorList>
            <person name="Bishop-Lilly K.A."/>
            <person name="Broomall S.M."/>
            <person name="Chain P.S."/>
            <person name="Chertkov O."/>
            <person name="Coyne S.R."/>
            <person name="Daligault H.E."/>
            <person name="Davenport K.W."/>
            <person name="Erkkila T."/>
            <person name="Frey K.G."/>
            <person name="Gibbons H.S."/>
            <person name="Gu W."/>
            <person name="Jaissle J."/>
            <person name="Johnson S.L."/>
            <person name="Koroleva G.I."/>
            <person name="Ladner J.T."/>
            <person name="Lo C.-C."/>
            <person name="Minogue T.D."/>
            <person name="Munk C."/>
            <person name="Palacios G.F."/>
            <person name="Redden C.L."/>
            <person name="Rosenzweig C.N."/>
            <person name="Scholz M.B."/>
            <person name="Teshima H."/>
            <person name="Xu Y."/>
        </authorList>
    </citation>
    <scope>NUCLEOTIDE SEQUENCE [LARGE SCALE GENOMIC DNA]</scope>
    <source>
        <strain evidence="2 3">DWS 37UF10B-2</strain>
    </source>
</reference>
<keyword evidence="1" id="KW-0472">Membrane</keyword>
<keyword evidence="1" id="KW-1133">Transmembrane helix</keyword>
<protein>
    <submittedName>
        <fullName evidence="2">Uncharacterized protein</fullName>
    </submittedName>
</protein>
<comment type="caution">
    <text evidence="2">The sequence shown here is derived from an EMBL/GenBank/DDBJ whole genome shotgun (WGS) entry which is preliminary data.</text>
</comment>
<dbReference type="AlphaFoldDB" id="A0AA88Z5B4"/>
<evidence type="ECO:0000313" key="3">
    <source>
        <dbReference type="Proteomes" id="UP000029575"/>
    </source>
</evidence>
<dbReference type="Proteomes" id="UP000029575">
    <property type="component" value="Unassembled WGS sequence"/>
</dbReference>
<name>A0AA88Z5B4_BURCE</name>
<evidence type="ECO:0000256" key="1">
    <source>
        <dbReference type="SAM" id="Phobius"/>
    </source>
</evidence>
<proteinExistence type="predicted"/>
<organism evidence="2 3">
    <name type="scientific">Burkholderia cepacia</name>
    <name type="common">Pseudomonas cepacia</name>
    <dbReference type="NCBI Taxonomy" id="292"/>
    <lineage>
        <taxon>Bacteria</taxon>
        <taxon>Pseudomonadati</taxon>
        <taxon>Pseudomonadota</taxon>
        <taxon>Betaproteobacteria</taxon>
        <taxon>Burkholderiales</taxon>
        <taxon>Burkholderiaceae</taxon>
        <taxon>Burkholderia</taxon>
        <taxon>Burkholderia cepacia complex</taxon>
    </lineage>
</organism>
<dbReference type="RefSeq" id="WP_034207187.1">
    <property type="nucleotide sequence ID" value="NZ_KN150854.1"/>
</dbReference>
<sequence length="222" mass="24638">MKNWKLVLALLLGLAAVVLIALIGATTAFTEAYDPTKMAYWVQAVGSIAAIFGALRIASGQRADAEHLRQQQENSERAKRFDERLRLFDLVLLLCSEAVTAIETLHDQTAVKHITYSKGNTIEFTFREIETLAAQLASIRLEELGSPVAAKDVLRATRILRMILVYEPDTNDTDLKNLNAISARVHIANRIENIKLIRAEIESSFAPDILVADQQARKQSVA</sequence>
<accession>A0AA88Z5B4</accession>